<dbReference type="PATRIC" id="fig|1262449.3.peg.576"/>
<dbReference type="Proteomes" id="UP000030905">
    <property type="component" value="Chromosome"/>
</dbReference>
<dbReference type="KEGG" id="cpat:CLPA_c24140"/>
<evidence type="ECO:0000313" key="4">
    <source>
        <dbReference type="Proteomes" id="UP000030905"/>
    </source>
</evidence>
<proteinExistence type="predicted"/>
<reference evidence="2" key="2">
    <citation type="submission" date="2015-10" db="EMBL/GenBank/DDBJ databases">
        <title>Improved Draft Genome Sequence of Clostridium pasteurianum Strain ATCC 6013 (DSM 525) Using a Hybrid Next-Generation Sequencing Approach.</title>
        <authorList>
            <person name="Pyne M.E."/>
            <person name="Utturkar S.M."/>
            <person name="Brown S.D."/>
            <person name="Moo-Young M."/>
            <person name="Chung D.A."/>
            <person name="Chou P.C."/>
        </authorList>
    </citation>
    <scope>NUCLEOTIDE SEQUENCE</scope>
    <source>
        <strain evidence="2">ATCC 6013</strain>
    </source>
</reference>
<accession>A0A0H3J4R2</accession>
<organism evidence="1 4">
    <name type="scientific">Clostridium pasteurianum DSM 525 = ATCC 6013</name>
    <dbReference type="NCBI Taxonomy" id="1262449"/>
    <lineage>
        <taxon>Bacteria</taxon>
        <taxon>Bacillati</taxon>
        <taxon>Bacillota</taxon>
        <taxon>Clostridia</taxon>
        <taxon>Eubacteriales</taxon>
        <taxon>Clostridiaceae</taxon>
        <taxon>Clostridium</taxon>
    </lineage>
</organism>
<dbReference type="EMBL" id="JPGY02000001">
    <property type="protein sequence ID" value="KRU11518.1"/>
    <property type="molecule type" value="Genomic_DNA"/>
</dbReference>
<dbReference type="eggNOG" id="ENOG50324MC">
    <property type="taxonomic scope" value="Bacteria"/>
</dbReference>
<keyword evidence="4" id="KW-1185">Reference proteome</keyword>
<reference evidence="2 3" key="3">
    <citation type="journal article" name="Genome Announc.">
        <title>Improved Draft Genome Sequence of Clostridium pasteurianum Strain ATCC 6013 (DSM 525) Using a Hybrid Next-Generation Sequencing Approach.</title>
        <authorList>
            <person name="Pyne M.E."/>
            <person name="Utturkar S."/>
            <person name="Brown S.D."/>
            <person name="Moo-Young M."/>
            <person name="Chung D.A."/>
            <person name="Chou C.P."/>
        </authorList>
    </citation>
    <scope>NUCLEOTIDE SEQUENCE [LARGE SCALE GENOMIC DNA]</scope>
    <source>
        <strain evidence="2 3">ATCC 6013</strain>
    </source>
</reference>
<sequence>MDLLLTRYKNIDYVMDMDLEEGIEIINTAYKKKAEEMLWQRWLVDYSNMDKEHFIPFTDYKNKVFKDVNITENNNKVSKESIEETAKKAIEEAERIKKADQKGGST</sequence>
<gene>
    <name evidence="1" type="ORF">CLPA_c24140</name>
    <name evidence="2" type="ORF">CP6013_00765</name>
</gene>
<name>A0A0H3J4R2_CLOPA</name>
<dbReference type="EMBL" id="CP009268">
    <property type="protein sequence ID" value="AJA52472.1"/>
    <property type="molecule type" value="Genomic_DNA"/>
</dbReference>
<evidence type="ECO:0000313" key="3">
    <source>
        <dbReference type="Proteomes" id="UP000028042"/>
    </source>
</evidence>
<dbReference type="RefSeq" id="WP_003441224.1">
    <property type="nucleotide sequence ID" value="NZ_ANZB01000002.1"/>
</dbReference>
<evidence type="ECO:0000313" key="2">
    <source>
        <dbReference type="EMBL" id="KRU11518.1"/>
    </source>
</evidence>
<reference evidence="1 4" key="1">
    <citation type="journal article" date="2015" name="Genome Announc.">
        <title>Complete Genome Sequence of the Nitrogen-Fixing and Solvent-Producing Clostridium pasteurianum DSM 525.</title>
        <authorList>
            <person name="Poehlein A."/>
            <person name="Grosse-Honebrink A."/>
            <person name="Zhang Y."/>
            <person name="Minton N.P."/>
            <person name="Daniel R."/>
        </authorList>
    </citation>
    <scope>NUCLEOTIDE SEQUENCE [LARGE SCALE GENOMIC DNA]</scope>
    <source>
        <strain evidence="1">DSM 525</strain>
        <strain evidence="4">DSM 525 / ATCC 6013</strain>
    </source>
</reference>
<evidence type="ECO:0000313" key="1">
    <source>
        <dbReference type="EMBL" id="AJA52472.1"/>
    </source>
</evidence>
<dbReference type="AlphaFoldDB" id="A0A0H3J4R2"/>
<protein>
    <submittedName>
        <fullName evidence="1">Uncharacterized protein</fullName>
    </submittedName>
</protein>
<dbReference type="GeneID" id="93074554"/>
<dbReference type="KEGG" id="cpae:CPAST_c24140"/>
<dbReference type="Proteomes" id="UP000028042">
    <property type="component" value="Unassembled WGS sequence"/>
</dbReference>